<dbReference type="InterPro" id="IPR003593">
    <property type="entry name" value="AAA+_ATPase"/>
</dbReference>
<dbReference type="PROSITE" id="PS00211">
    <property type="entry name" value="ABC_TRANSPORTER_1"/>
    <property type="match status" value="1"/>
</dbReference>
<comment type="caution">
    <text evidence="6">The sequence shown here is derived from an EMBL/GenBank/DDBJ whole genome shotgun (WGS) entry which is preliminary data.</text>
</comment>
<evidence type="ECO:0000313" key="7">
    <source>
        <dbReference type="Proteomes" id="UP000580517"/>
    </source>
</evidence>
<keyword evidence="1" id="KW-0813">Transport</keyword>
<dbReference type="Gene3D" id="3.40.50.300">
    <property type="entry name" value="P-loop containing nucleotide triphosphate hydrolases"/>
    <property type="match status" value="1"/>
</dbReference>
<dbReference type="OrthoDB" id="5298774at2"/>
<evidence type="ECO:0000256" key="4">
    <source>
        <dbReference type="ARBA" id="ARBA00022840"/>
    </source>
</evidence>
<dbReference type="RefSeq" id="WP_129969602.1">
    <property type="nucleotide sequence ID" value="NZ_JACCEW010000003.1"/>
</dbReference>
<dbReference type="InterPro" id="IPR027417">
    <property type="entry name" value="P-loop_NTPase"/>
</dbReference>
<dbReference type="Pfam" id="PF00005">
    <property type="entry name" value="ABC_tran"/>
    <property type="match status" value="1"/>
</dbReference>
<keyword evidence="7" id="KW-1185">Reference proteome</keyword>
<evidence type="ECO:0000259" key="5">
    <source>
        <dbReference type="PROSITE" id="PS50893"/>
    </source>
</evidence>
<dbReference type="GO" id="GO:0043190">
    <property type="term" value="C:ATP-binding cassette (ABC) transporter complex"/>
    <property type="evidence" value="ECO:0007669"/>
    <property type="project" value="InterPro"/>
</dbReference>
<dbReference type="GO" id="GO:0022857">
    <property type="term" value="F:transmembrane transporter activity"/>
    <property type="evidence" value="ECO:0007669"/>
    <property type="project" value="InterPro"/>
</dbReference>
<dbReference type="InterPro" id="IPR003439">
    <property type="entry name" value="ABC_transporter-like_ATP-bd"/>
</dbReference>
<dbReference type="SUPFAM" id="SSF52540">
    <property type="entry name" value="P-loop containing nucleoside triphosphate hydrolases"/>
    <property type="match status" value="1"/>
</dbReference>
<evidence type="ECO:0000313" key="6">
    <source>
        <dbReference type="EMBL" id="NYT37233.1"/>
    </source>
</evidence>
<dbReference type="InterPro" id="IPR013611">
    <property type="entry name" value="Transp-assoc_OB_typ2"/>
</dbReference>
<keyword evidence="3" id="KW-0547">Nucleotide-binding</keyword>
<dbReference type="EMBL" id="JACCEW010000003">
    <property type="protein sequence ID" value="NYT37233.1"/>
    <property type="molecule type" value="Genomic_DNA"/>
</dbReference>
<dbReference type="SUPFAM" id="SSF50331">
    <property type="entry name" value="MOP-like"/>
    <property type="match status" value="1"/>
</dbReference>
<dbReference type="PROSITE" id="PS50893">
    <property type="entry name" value="ABC_TRANSPORTER_2"/>
    <property type="match status" value="1"/>
</dbReference>
<organism evidence="6 7">
    <name type="scientific">Allopusillimonas soli</name>
    <dbReference type="NCBI Taxonomy" id="659016"/>
    <lineage>
        <taxon>Bacteria</taxon>
        <taxon>Pseudomonadati</taxon>
        <taxon>Pseudomonadota</taxon>
        <taxon>Betaproteobacteria</taxon>
        <taxon>Burkholderiales</taxon>
        <taxon>Alcaligenaceae</taxon>
        <taxon>Allopusillimonas</taxon>
    </lineage>
</organism>
<feature type="domain" description="ABC transporter" evidence="5">
    <location>
        <begin position="5"/>
        <end position="236"/>
    </location>
</feature>
<name>A0A853FAV8_9BURK</name>
<keyword evidence="4 6" id="KW-0067">ATP-binding</keyword>
<accession>A0A853FAV8</accession>
<dbReference type="SMART" id="SM00382">
    <property type="entry name" value="AAA"/>
    <property type="match status" value="1"/>
</dbReference>
<protein>
    <submittedName>
        <fullName evidence="6">ABC transporter ATP-binding protein</fullName>
    </submittedName>
</protein>
<evidence type="ECO:0000256" key="2">
    <source>
        <dbReference type="ARBA" id="ARBA00022475"/>
    </source>
</evidence>
<dbReference type="InterPro" id="IPR017871">
    <property type="entry name" value="ABC_transporter-like_CS"/>
</dbReference>
<dbReference type="Pfam" id="PF08402">
    <property type="entry name" value="TOBE_2"/>
    <property type="match status" value="1"/>
</dbReference>
<dbReference type="InterPro" id="IPR008995">
    <property type="entry name" value="Mo/tungstate-bd_C_term_dom"/>
</dbReference>
<keyword evidence="2" id="KW-1003">Cell membrane</keyword>
<reference evidence="6 7" key="1">
    <citation type="submission" date="2020-07" db="EMBL/GenBank/DDBJ databases">
        <title>Taxonomic revisions and descriptions of new bacterial species based on genomic comparisons in the high-G+C-content subgroup of the family Alcaligenaceae.</title>
        <authorList>
            <person name="Szabo A."/>
            <person name="Felfoldi T."/>
        </authorList>
    </citation>
    <scope>NUCLEOTIDE SEQUENCE [LARGE SCALE GENOMIC DNA]</scope>
    <source>
        <strain evidence="6 7">DSM 25264</strain>
    </source>
</reference>
<dbReference type="PANTHER" id="PTHR42781:SF4">
    <property type="entry name" value="SPERMIDINE_PUTRESCINE IMPORT ATP-BINDING PROTEIN POTA"/>
    <property type="match status" value="1"/>
</dbReference>
<dbReference type="PANTHER" id="PTHR42781">
    <property type="entry name" value="SPERMIDINE/PUTRESCINE IMPORT ATP-BINDING PROTEIN POTA"/>
    <property type="match status" value="1"/>
</dbReference>
<gene>
    <name evidence="6" type="ORF">H0A68_10155</name>
</gene>
<dbReference type="InterPro" id="IPR050093">
    <property type="entry name" value="ABC_SmlMolc_Importer"/>
</dbReference>
<evidence type="ECO:0000256" key="3">
    <source>
        <dbReference type="ARBA" id="ARBA00022741"/>
    </source>
</evidence>
<evidence type="ECO:0000256" key="1">
    <source>
        <dbReference type="ARBA" id="ARBA00022448"/>
    </source>
</evidence>
<dbReference type="GO" id="GO:0016887">
    <property type="term" value="F:ATP hydrolysis activity"/>
    <property type="evidence" value="ECO:0007669"/>
    <property type="project" value="InterPro"/>
</dbReference>
<dbReference type="Gene3D" id="2.40.50.100">
    <property type="match status" value="1"/>
</dbReference>
<sequence>MDALLSVRNVSKTFQRNFKALDNINLEVQQGEFVALLGPSGCGKTTLLATLAGFLQPDAGEVHIEGRNVTRMPPHRRPLNTVFQSYALFPHMTVLDNVAYGPMRAGVRKPQARERARESLKMVSLDHLADRYPAQMSGGQRQRVALARAIVNQPRLLLLDEPLSALDLKLRKRMQLELKALQEKLEISFIFVTHDQEEAMAMADRIVVMNQGVIEQAGTSGDIYKMPRSRFVADFIGDANLLECDRDGSRLSLRCCGQPAGALDAASAGRDMLAMLRPEDIQLSRTPSGLDPMLHAAKVTGVVSIGSHTTVYLDLNGTAIEARRLGANDLGLNRGDDVYLHLPADRIHLIEA</sequence>
<dbReference type="Proteomes" id="UP000580517">
    <property type="component" value="Unassembled WGS sequence"/>
</dbReference>
<dbReference type="GO" id="GO:0005524">
    <property type="term" value="F:ATP binding"/>
    <property type="evidence" value="ECO:0007669"/>
    <property type="project" value="UniProtKB-KW"/>
</dbReference>
<dbReference type="GO" id="GO:0015847">
    <property type="term" value="P:putrescine transport"/>
    <property type="evidence" value="ECO:0007669"/>
    <property type="project" value="UniProtKB-ARBA"/>
</dbReference>
<proteinExistence type="predicted"/>
<keyword evidence="2" id="KW-0472">Membrane</keyword>
<dbReference type="FunFam" id="3.40.50.300:FF:000133">
    <property type="entry name" value="Spermidine/putrescine import ATP-binding protein PotA"/>
    <property type="match status" value="1"/>
</dbReference>
<dbReference type="AlphaFoldDB" id="A0A853FAV8"/>